<evidence type="ECO:0000313" key="2">
    <source>
        <dbReference type="Proteomes" id="UP000569092"/>
    </source>
</evidence>
<protein>
    <submittedName>
        <fullName evidence="1">Uncharacterized protein</fullName>
    </submittedName>
</protein>
<sequence length="154" mass="17540">MFLGSKPSELAHLRHAQHFILQVDLRSLDSCPQNILVRTQSGRFRKQGRKMVRRHFGDLGHGCQADVSTIVRVDVFEHPWETFRGDLGPLSVSQLMRNTVPRKGWSNVPVLVSYSDLIGLKNRSMVKRGYAVPIDLPYGEVKQWLILGFFLSTP</sequence>
<name>A0A7W8N420_9BACT</name>
<gene>
    <name evidence="1" type="ORF">HDF10_003098</name>
</gene>
<dbReference type="Proteomes" id="UP000569092">
    <property type="component" value="Unassembled WGS sequence"/>
</dbReference>
<organism evidence="1 2">
    <name type="scientific">Tunturiibacter lichenicola</name>
    <dbReference type="NCBI Taxonomy" id="2051959"/>
    <lineage>
        <taxon>Bacteria</taxon>
        <taxon>Pseudomonadati</taxon>
        <taxon>Acidobacteriota</taxon>
        <taxon>Terriglobia</taxon>
        <taxon>Terriglobales</taxon>
        <taxon>Acidobacteriaceae</taxon>
        <taxon>Tunturiibacter</taxon>
    </lineage>
</organism>
<dbReference type="EMBL" id="JACHDZ010000005">
    <property type="protein sequence ID" value="MBB5345107.1"/>
    <property type="molecule type" value="Genomic_DNA"/>
</dbReference>
<comment type="caution">
    <text evidence="1">The sequence shown here is derived from an EMBL/GenBank/DDBJ whole genome shotgun (WGS) entry which is preliminary data.</text>
</comment>
<accession>A0A7W8N420</accession>
<evidence type="ECO:0000313" key="1">
    <source>
        <dbReference type="EMBL" id="MBB5345107.1"/>
    </source>
</evidence>
<dbReference type="AlphaFoldDB" id="A0A7W8N420"/>
<proteinExistence type="predicted"/>
<reference evidence="1 2" key="1">
    <citation type="submission" date="2020-08" db="EMBL/GenBank/DDBJ databases">
        <title>Genomic Encyclopedia of Type Strains, Phase IV (KMG-V): Genome sequencing to study the core and pangenomes of soil and plant-associated prokaryotes.</title>
        <authorList>
            <person name="Whitman W."/>
        </authorList>
    </citation>
    <scope>NUCLEOTIDE SEQUENCE [LARGE SCALE GENOMIC DNA]</scope>
    <source>
        <strain evidence="1 2">M8US30</strain>
    </source>
</reference>